<evidence type="ECO:0000313" key="2">
    <source>
        <dbReference type="Proteomes" id="UP000722791"/>
    </source>
</evidence>
<organism evidence="1 2">
    <name type="scientific">Volvox reticuliferus</name>
    <dbReference type="NCBI Taxonomy" id="1737510"/>
    <lineage>
        <taxon>Eukaryota</taxon>
        <taxon>Viridiplantae</taxon>
        <taxon>Chlorophyta</taxon>
        <taxon>core chlorophytes</taxon>
        <taxon>Chlorophyceae</taxon>
        <taxon>CS clade</taxon>
        <taxon>Chlamydomonadales</taxon>
        <taxon>Volvocaceae</taxon>
        <taxon>Volvox</taxon>
    </lineage>
</organism>
<comment type="caution">
    <text evidence="1">The sequence shown here is derived from an EMBL/GenBank/DDBJ whole genome shotgun (WGS) entry which is preliminary data.</text>
</comment>
<dbReference type="Proteomes" id="UP000722791">
    <property type="component" value="Unassembled WGS sequence"/>
</dbReference>
<protein>
    <submittedName>
        <fullName evidence="1">Uncharacterized protein</fullName>
    </submittedName>
</protein>
<gene>
    <name evidence="1" type="ORF">Vretimale_446</name>
</gene>
<reference evidence="1" key="1">
    <citation type="journal article" date="2021" name="Proc. Natl. Acad. Sci. U.S.A.">
        <title>Three genomes in the algal genus Volvox reveal the fate of a haploid sex-determining region after a transition to homothallism.</title>
        <authorList>
            <person name="Yamamoto K."/>
            <person name="Hamaji T."/>
            <person name="Kawai-Toyooka H."/>
            <person name="Matsuzaki R."/>
            <person name="Takahashi F."/>
            <person name="Nishimura Y."/>
            <person name="Kawachi M."/>
            <person name="Noguchi H."/>
            <person name="Minakuchi Y."/>
            <person name="Umen J.G."/>
            <person name="Toyoda A."/>
            <person name="Nozaki H."/>
        </authorList>
    </citation>
    <scope>NUCLEOTIDE SEQUENCE</scope>
    <source>
        <strain evidence="1">NIES-3785</strain>
    </source>
</reference>
<sequence length="103" mass="11364">RFAGLILSLMPSCNIPNLLHIQPYNPPLGPMSGQKNFRTKFANPLTSTLGYPGFPPNNTQPLANASYSRCTWPVHHLHARQKISAEMATHITGNLRVYIPGTV</sequence>
<dbReference type="AlphaFoldDB" id="A0A8J4D1Z0"/>
<name>A0A8J4D1Z0_9CHLO</name>
<accession>A0A8J4D1Z0</accession>
<evidence type="ECO:0000313" key="1">
    <source>
        <dbReference type="EMBL" id="GIL94106.1"/>
    </source>
</evidence>
<dbReference type="EMBL" id="BNCQ01000001">
    <property type="protein sequence ID" value="GIL94106.1"/>
    <property type="molecule type" value="Genomic_DNA"/>
</dbReference>
<feature type="non-terminal residue" evidence="1">
    <location>
        <position position="1"/>
    </location>
</feature>
<proteinExistence type="predicted"/>